<dbReference type="GO" id="GO:0022900">
    <property type="term" value="P:electron transport chain"/>
    <property type="evidence" value="ECO:0007669"/>
    <property type="project" value="InterPro"/>
</dbReference>
<keyword evidence="8 9" id="KW-0472">Membrane</keyword>
<keyword evidence="11" id="KW-1185">Reference proteome</keyword>
<keyword evidence="3 9" id="KW-0679">Respiratory chain</keyword>
<dbReference type="InterPro" id="IPR038532">
    <property type="entry name" value="NDUFS4-like_sf"/>
</dbReference>
<dbReference type="Pfam" id="PF04800">
    <property type="entry name" value="NDUS4"/>
    <property type="match status" value="1"/>
</dbReference>
<dbReference type="Proteomes" id="UP001214603">
    <property type="component" value="Chromosome 9"/>
</dbReference>
<keyword evidence="2 9" id="KW-0813">Transport</keyword>
<evidence type="ECO:0000256" key="5">
    <source>
        <dbReference type="ARBA" id="ARBA00022946"/>
    </source>
</evidence>
<evidence type="ECO:0000256" key="6">
    <source>
        <dbReference type="ARBA" id="ARBA00022982"/>
    </source>
</evidence>
<dbReference type="FunFam" id="3.30.160.190:FF:000001">
    <property type="entry name" value="NADH-ubiquinone oxidoreductase 21 kDa subunit mitochondrial"/>
    <property type="match status" value="1"/>
</dbReference>
<evidence type="ECO:0000256" key="4">
    <source>
        <dbReference type="ARBA" id="ARBA00022792"/>
    </source>
</evidence>
<comment type="subcellular location">
    <subcellularLocation>
        <location evidence="9">Mitochondrion inner membrane</location>
        <topology evidence="9">Peripheral membrane protein</topology>
        <orientation evidence="9">Matrix side</orientation>
    </subcellularLocation>
</comment>
<gene>
    <name evidence="10" type="primary">NdufS4</name>
    <name evidence="10" type="ORF">MOBT1_003240</name>
</gene>
<evidence type="ECO:0000313" key="10">
    <source>
        <dbReference type="EMBL" id="WFD04529.1"/>
    </source>
</evidence>
<sequence>MPILNTVVRRSVTAVRPSVARTLNVSARVMKDGQDPNYTAGMPIPRAGERMRRDLVQEQVDRESDPTPVSIVSDAPNSLVQRSVRIYQPAKPATMSGRAGTKHWRVDFDVLQGSGRWESPLMGWASTADSQQALYMKFDTKEDAVFFCQKQGWDYFIQEPHKAHIPPKQYANNYKYVPGKLRIHHTK</sequence>
<protein>
    <recommendedName>
        <fullName evidence="9">NADH dehydrogenase [ubiquinone] iron-sulfur protein 4, mitochondrial</fullName>
    </recommendedName>
</protein>
<comment type="similarity">
    <text evidence="1 9">Belongs to the complex I NDUFS4 subunit family.</text>
</comment>
<evidence type="ECO:0000256" key="3">
    <source>
        <dbReference type="ARBA" id="ARBA00022660"/>
    </source>
</evidence>
<keyword evidence="4 9" id="KW-0999">Mitochondrion inner membrane</keyword>
<dbReference type="Gene3D" id="3.30.160.190">
    <property type="entry name" value="atu1810 like domain"/>
    <property type="match status" value="1"/>
</dbReference>
<keyword evidence="6 9" id="KW-0249">Electron transport</keyword>
<dbReference type="GO" id="GO:0005743">
    <property type="term" value="C:mitochondrial inner membrane"/>
    <property type="evidence" value="ECO:0007669"/>
    <property type="project" value="UniProtKB-SubCell"/>
</dbReference>
<dbReference type="EMBL" id="CP119942">
    <property type="protein sequence ID" value="WFD04529.1"/>
    <property type="molecule type" value="Genomic_DNA"/>
</dbReference>
<evidence type="ECO:0000256" key="8">
    <source>
        <dbReference type="ARBA" id="ARBA00023136"/>
    </source>
</evidence>
<organism evidence="10 11">
    <name type="scientific">Malassezia obtusa</name>
    <dbReference type="NCBI Taxonomy" id="76774"/>
    <lineage>
        <taxon>Eukaryota</taxon>
        <taxon>Fungi</taxon>
        <taxon>Dikarya</taxon>
        <taxon>Basidiomycota</taxon>
        <taxon>Ustilaginomycotina</taxon>
        <taxon>Malasseziomycetes</taxon>
        <taxon>Malasseziales</taxon>
        <taxon>Malasseziaceae</taxon>
        <taxon>Malassezia</taxon>
    </lineage>
</organism>
<keyword evidence="7 9" id="KW-0496">Mitochondrion</keyword>
<evidence type="ECO:0000313" key="11">
    <source>
        <dbReference type="Proteomes" id="UP001214603"/>
    </source>
</evidence>
<dbReference type="InterPro" id="IPR006885">
    <property type="entry name" value="NADH_UbQ_FeS_4_mit-like"/>
</dbReference>
<proteinExistence type="inferred from homology"/>
<evidence type="ECO:0000256" key="1">
    <source>
        <dbReference type="ARBA" id="ARBA00005882"/>
    </source>
</evidence>
<evidence type="ECO:0000256" key="9">
    <source>
        <dbReference type="RuleBase" id="RU367010"/>
    </source>
</evidence>
<accession>A0AAF0E524</accession>
<evidence type="ECO:0000256" key="7">
    <source>
        <dbReference type="ARBA" id="ARBA00023128"/>
    </source>
</evidence>
<comment type="function">
    <text evidence="9">Accessory subunit of the mitochondrial membrane respiratory chain NADH dehydrogenase (Complex I), that is believed not to be involved in catalysis. Complex I functions in the transfer of electrons from NADH to the respiratory chain. The immediate electron acceptor for the enzyme is believed to be ubiquinone.</text>
</comment>
<evidence type="ECO:0000256" key="2">
    <source>
        <dbReference type="ARBA" id="ARBA00022448"/>
    </source>
</evidence>
<keyword evidence="5 9" id="KW-0809">Transit peptide</keyword>
<reference evidence="10" key="1">
    <citation type="submission" date="2023-03" db="EMBL/GenBank/DDBJ databases">
        <title>Mating type loci evolution in Malassezia.</title>
        <authorList>
            <person name="Coelho M.A."/>
        </authorList>
    </citation>
    <scope>NUCLEOTIDE SEQUENCE</scope>
    <source>
        <strain evidence="10">CBS 7876</strain>
    </source>
</reference>
<name>A0AAF0E524_9BASI</name>
<dbReference type="AlphaFoldDB" id="A0AAF0E524"/>
<dbReference type="PANTHER" id="PTHR12219">
    <property type="entry name" value="NADH-UBIQUINONE OXIDOREDUCTASE"/>
    <property type="match status" value="1"/>
</dbReference>
<dbReference type="PANTHER" id="PTHR12219:SF8">
    <property type="entry name" value="NADH DEHYDROGENASE [UBIQUINONE] IRON-SULFUR PROTEIN 4, MITOCHONDRIAL"/>
    <property type="match status" value="1"/>
</dbReference>